<gene>
    <name evidence="2" type="ORF">SMAX5B_000107</name>
</gene>
<proteinExistence type="predicted"/>
<dbReference type="EMBL" id="CP026262">
    <property type="protein sequence ID" value="AWP20387.1"/>
    <property type="molecule type" value="Genomic_DNA"/>
</dbReference>
<evidence type="ECO:0000313" key="2">
    <source>
        <dbReference type="EMBL" id="AWP20387.1"/>
    </source>
</evidence>
<accession>A0A2U9CUT3</accession>
<evidence type="ECO:0000313" key="3">
    <source>
        <dbReference type="Proteomes" id="UP000246464"/>
    </source>
</evidence>
<name>A0A2U9CUT3_SCOMX</name>
<evidence type="ECO:0000256" key="1">
    <source>
        <dbReference type="SAM" id="MobiDB-lite"/>
    </source>
</evidence>
<keyword evidence="3" id="KW-1185">Reference proteome</keyword>
<protein>
    <submittedName>
        <fullName evidence="2">Uncharacterized protein</fullName>
    </submittedName>
</protein>
<dbReference type="AlphaFoldDB" id="A0A2U9CUT3"/>
<sequence>MSAVVFGRSDVKVGSDPDWDTWGRDGPQEQRTMGNLEAAGDEEGGRTRTRDERCIVGNCHFYTSAAANAMSQRQRSD</sequence>
<organism evidence="2 3">
    <name type="scientific">Scophthalmus maximus</name>
    <name type="common">Turbot</name>
    <name type="synonym">Psetta maxima</name>
    <dbReference type="NCBI Taxonomy" id="52904"/>
    <lineage>
        <taxon>Eukaryota</taxon>
        <taxon>Metazoa</taxon>
        <taxon>Chordata</taxon>
        <taxon>Craniata</taxon>
        <taxon>Vertebrata</taxon>
        <taxon>Euteleostomi</taxon>
        <taxon>Actinopterygii</taxon>
        <taxon>Neopterygii</taxon>
        <taxon>Teleostei</taxon>
        <taxon>Neoteleostei</taxon>
        <taxon>Acanthomorphata</taxon>
        <taxon>Carangaria</taxon>
        <taxon>Pleuronectiformes</taxon>
        <taxon>Pleuronectoidei</taxon>
        <taxon>Scophthalmidae</taxon>
        <taxon>Scophthalmus</taxon>
    </lineage>
</organism>
<feature type="compositionally biased region" description="Basic and acidic residues" evidence="1">
    <location>
        <begin position="9"/>
        <end position="28"/>
    </location>
</feature>
<reference evidence="2 3" key="1">
    <citation type="submission" date="2017-12" db="EMBL/GenBank/DDBJ databases">
        <title>Integrating genomic resources of turbot (Scophthalmus maximus) in depth evaluation of genetic and physical mapping variation across individuals.</title>
        <authorList>
            <person name="Martinez P."/>
        </authorList>
    </citation>
    <scope>NUCLEOTIDE SEQUENCE [LARGE SCALE GENOMIC DNA]</scope>
</reference>
<dbReference type="Proteomes" id="UP000246464">
    <property type="component" value="Chromosome 20"/>
</dbReference>
<feature type="region of interest" description="Disordered" evidence="1">
    <location>
        <begin position="1"/>
        <end position="49"/>
    </location>
</feature>